<protein>
    <submittedName>
        <fullName evidence="8">HAMP domain-containing methyl-accepting chemotaxis protein</fullName>
    </submittedName>
</protein>
<keyword evidence="1 3" id="KW-0807">Transducer</keyword>
<reference evidence="8" key="2">
    <citation type="submission" date="2023-02" db="EMBL/GenBank/DDBJ databases">
        <authorList>
            <person name="Rayyan A."/>
            <person name="Meyer T."/>
            <person name="Kyndt J.A."/>
        </authorList>
    </citation>
    <scope>NUCLEOTIDE SEQUENCE</scope>
    <source>
        <strain evidence="8">DSM 9987</strain>
    </source>
</reference>
<evidence type="ECO:0000259" key="5">
    <source>
        <dbReference type="PROSITE" id="PS50111"/>
    </source>
</evidence>
<keyword evidence="4" id="KW-0472">Membrane</keyword>
<dbReference type="PANTHER" id="PTHR32089">
    <property type="entry name" value="METHYL-ACCEPTING CHEMOTAXIS PROTEIN MCPB"/>
    <property type="match status" value="1"/>
</dbReference>
<dbReference type="Proteomes" id="UP001165652">
    <property type="component" value="Unassembled WGS sequence"/>
</dbReference>
<feature type="transmembrane region" description="Helical" evidence="4">
    <location>
        <begin position="12"/>
        <end position="34"/>
    </location>
</feature>
<feature type="domain" description="HBM" evidence="7">
    <location>
        <begin position="46"/>
        <end position="285"/>
    </location>
</feature>
<evidence type="ECO:0000256" key="2">
    <source>
        <dbReference type="ARBA" id="ARBA00029447"/>
    </source>
</evidence>
<evidence type="ECO:0000259" key="7">
    <source>
        <dbReference type="PROSITE" id="PS51753"/>
    </source>
</evidence>
<dbReference type="RefSeq" id="WP_272776494.1">
    <property type="nucleotide sequence ID" value="NZ_JAQQLI010000009.1"/>
</dbReference>
<accession>A0ABT5J849</accession>
<reference evidence="8" key="1">
    <citation type="journal article" date="2023" name="Microbiol Resour">
        <title>Genome Sequences of Rhodoplanes serenus and Two Thermotolerant Strains, Rhodoplanes tepidamans and 'Rhodoplanes cryptolactis,' Further Refine the Genus.</title>
        <authorList>
            <person name="Rayyan A.A."/>
            <person name="Kyndt J.A."/>
        </authorList>
    </citation>
    <scope>NUCLEOTIDE SEQUENCE</scope>
    <source>
        <strain evidence="8">DSM 9987</strain>
    </source>
</reference>
<dbReference type="PROSITE" id="PS51753">
    <property type="entry name" value="HBM"/>
    <property type="match status" value="1"/>
</dbReference>
<feature type="domain" description="HAMP" evidence="6">
    <location>
        <begin position="319"/>
        <end position="372"/>
    </location>
</feature>
<dbReference type="SMART" id="SM00304">
    <property type="entry name" value="HAMP"/>
    <property type="match status" value="1"/>
</dbReference>
<dbReference type="Pfam" id="PF00672">
    <property type="entry name" value="HAMP"/>
    <property type="match status" value="1"/>
</dbReference>
<dbReference type="PROSITE" id="PS50885">
    <property type="entry name" value="HAMP"/>
    <property type="match status" value="1"/>
</dbReference>
<dbReference type="Gene3D" id="6.10.340.10">
    <property type="match status" value="1"/>
</dbReference>
<gene>
    <name evidence="8" type="ORF">PQJ73_08130</name>
</gene>
<evidence type="ECO:0000259" key="6">
    <source>
        <dbReference type="PROSITE" id="PS50885"/>
    </source>
</evidence>
<dbReference type="InterPro" id="IPR003660">
    <property type="entry name" value="HAMP_dom"/>
</dbReference>
<name>A0ABT5J849_RHOTP</name>
<keyword evidence="9" id="KW-1185">Reference proteome</keyword>
<dbReference type="PROSITE" id="PS50111">
    <property type="entry name" value="CHEMOTAXIS_TRANSDUC_2"/>
    <property type="match status" value="1"/>
</dbReference>
<evidence type="ECO:0000313" key="8">
    <source>
        <dbReference type="EMBL" id="MDC7785647.1"/>
    </source>
</evidence>
<proteinExistence type="inferred from homology"/>
<sequence>MRRFRFRLATRVYCGFAVLLAFAVGLALLGSVGLSSIKSSVERMSALSENTIRALQIAKDVEVMRRAALQFKTDGSGAAMRDGTEAAQRAVASLQAAAADSFTEERRSLYRDAEKAIGEFQTRREALVELGKEIRADRAKLDAGGAALDAAMARMTEAVRQVDDPSLALAVADLEKGVQAVRTAIWWFVATLDPKASSRFKASIEAAYEAIALAEQSDLPQDALSALGPVNATLAVFAASFEHVAATAKRGDSLFAGEMVPRIEAVQAAVARAQASLAQDFAASRAASEDIVSTTIWVQQVTVAVAVLLGALLAWLIGRSIATPIRRITGVLMELARGDKTVDIPYTDRSDEVGDNARAAQAFKENLVRIEQVEAERHQADARAERQRREAMQKIAGDFEQAVGAIIDTVSSASGELEVAARSLTRTAETTQGLASTVASASERASGNVQSVASASDQMSTSVGEIGRQVQESSRIAAEAVRQAEKTDARIGELSQAANRIGDVIKLITAIAEQTNLLALNATIEAARAGEAGKGFAVVAQEVKALAAQTGKATGDISAQIGSMQAATQDSVAAIKEIGGTIGRIAEISGTIAAAVEEQGVATAEIARNVQEAARGTGQVAASIVDVNRGAGETGAASSQVLVAAQSLASESNRLKREVASFLDTVRAA</sequence>
<feature type="domain" description="Methyl-accepting transducer" evidence="5">
    <location>
        <begin position="406"/>
        <end position="649"/>
    </location>
</feature>
<evidence type="ECO:0000313" key="9">
    <source>
        <dbReference type="Proteomes" id="UP001165652"/>
    </source>
</evidence>
<comment type="similarity">
    <text evidence="2">Belongs to the methyl-accepting chemotaxis (MCP) protein family.</text>
</comment>
<evidence type="ECO:0000256" key="4">
    <source>
        <dbReference type="SAM" id="Phobius"/>
    </source>
</evidence>
<organism evidence="8 9">
    <name type="scientific">Rhodoplanes tepidamans</name>
    <name type="common">Rhodoplanes cryptolactis</name>
    <dbReference type="NCBI Taxonomy" id="200616"/>
    <lineage>
        <taxon>Bacteria</taxon>
        <taxon>Pseudomonadati</taxon>
        <taxon>Pseudomonadota</taxon>
        <taxon>Alphaproteobacteria</taxon>
        <taxon>Hyphomicrobiales</taxon>
        <taxon>Nitrobacteraceae</taxon>
        <taxon>Rhodoplanes</taxon>
    </lineage>
</organism>
<evidence type="ECO:0000256" key="3">
    <source>
        <dbReference type="PROSITE-ProRule" id="PRU00284"/>
    </source>
</evidence>
<dbReference type="CDD" id="cd06225">
    <property type="entry name" value="HAMP"/>
    <property type="match status" value="1"/>
</dbReference>
<dbReference type="Gene3D" id="1.10.287.950">
    <property type="entry name" value="Methyl-accepting chemotaxis protein"/>
    <property type="match status" value="1"/>
</dbReference>
<dbReference type="EMBL" id="JAQQLI010000009">
    <property type="protein sequence ID" value="MDC7785647.1"/>
    <property type="molecule type" value="Genomic_DNA"/>
</dbReference>
<evidence type="ECO:0000256" key="1">
    <source>
        <dbReference type="ARBA" id="ARBA00023224"/>
    </source>
</evidence>
<dbReference type="InterPro" id="IPR004089">
    <property type="entry name" value="MCPsignal_dom"/>
</dbReference>
<dbReference type="Pfam" id="PF00015">
    <property type="entry name" value="MCPsignal"/>
    <property type="match status" value="1"/>
</dbReference>
<dbReference type="InterPro" id="IPR032255">
    <property type="entry name" value="HBM"/>
</dbReference>
<keyword evidence="4" id="KW-1133">Transmembrane helix</keyword>
<comment type="caution">
    <text evidence="8">The sequence shown here is derived from an EMBL/GenBank/DDBJ whole genome shotgun (WGS) entry which is preliminary data.</text>
</comment>
<dbReference type="SUPFAM" id="SSF58104">
    <property type="entry name" value="Methyl-accepting chemotaxis protein (MCP) signaling domain"/>
    <property type="match status" value="1"/>
</dbReference>
<dbReference type="PANTHER" id="PTHR32089:SF112">
    <property type="entry name" value="LYSOZYME-LIKE PROTEIN-RELATED"/>
    <property type="match status" value="1"/>
</dbReference>
<dbReference type="SMART" id="SM00283">
    <property type="entry name" value="MA"/>
    <property type="match status" value="1"/>
</dbReference>
<keyword evidence="4" id="KW-0812">Transmembrane</keyword>
<dbReference type="SMART" id="SM01358">
    <property type="entry name" value="HBM"/>
    <property type="match status" value="1"/>
</dbReference>